<dbReference type="PRINTS" id="PR00171">
    <property type="entry name" value="SUGRTRNSPORT"/>
</dbReference>
<feature type="transmembrane region" description="Helical" evidence="7">
    <location>
        <begin position="303"/>
        <end position="323"/>
    </location>
</feature>
<keyword evidence="2 6" id="KW-0813">Transport</keyword>
<feature type="domain" description="Major facilitator superfamily (MFS) profile" evidence="8">
    <location>
        <begin position="25"/>
        <end position="507"/>
    </location>
</feature>
<dbReference type="Pfam" id="PF00083">
    <property type="entry name" value="Sugar_tr"/>
    <property type="match status" value="1"/>
</dbReference>
<dbReference type="InterPro" id="IPR003663">
    <property type="entry name" value="Sugar/inositol_transpt"/>
</dbReference>
<comment type="caution">
    <text evidence="9">The sequence shown here is derived from an EMBL/GenBank/DDBJ whole genome shotgun (WGS) entry which is preliminary data.</text>
</comment>
<comment type="subcellular location">
    <subcellularLocation>
        <location evidence="1">Membrane</location>
        <topology evidence="1">Multi-pass membrane protein</topology>
    </subcellularLocation>
</comment>
<accession>A0A1W0WQA1</accession>
<evidence type="ECO:0000256" key="1">
    <source>
        <dbReference type="ARBA" id="ARBA00004141"/>
    </source>
</evidence>
<evidence type="ECO:0000259" key="8">
    <source>
        <dbReference type="PROSITE" id="PS50850"/>
    </source>
</evidence>
<feature type="transmembrane region" description="Helical" evidence="7">
    <location>
        <begin position="133"/>
        <end position="153"/>
    </location>
</feature>
<feature type="transmembrane region" description="Helical" evidence="7">
    <location>
        <begin position="483"/>
        <end position="503"/>
    </location>
</feature>
<organism evidence="9 10">
    <name type="scientific">Hypsibius exemplaris</name>
    <name type="common">Freshwater tardigrade</name>
    <dbReference type="NCBI Taxonomy" id="2072580"/>
    <lineage>
        <taxon>Eukaryota</taxon>
        <taxon>Metazoa</taxon>
        <taxon>Ecdysozoa</taxon>
        <taxon>Tardigrada</taxon>
        <taxon>Eutardigrada</taxon>
        <taxon>Parachela</taxon>
        <taxon>Hypsibioidea</taxon>
        <taxon>Hypsibiidae</taxon>
        <taxon>Hypsibius</taxon>
    </lineage>
</organism>
<dbReference type="PROSITE" id="PS50850">
    <property type="entry name" value="MFS"/>
    <property type="match status" value="1"/>
</dbReference>
<dbReference type="InterPro" id="IPR045263">
    <property type="entry name" value="GLUT"/>
</dbReference>
<dbReference type="AlphaFoldDB" id="A0A1W0WQA1"/>
<evidence type="ECO:0000256" key="3">
    <source>
        <dbReference type="ARBA" id="ARBA00022692"/>
    </source>
</evidence>
<sequence>MGEQALETDNSKASSKPTLWLLFTVLSVTLGSCVLVGYNIGVLNTPQTIVGLWIRRTKCIAKGGVPSEEDGYQVGDMWCEKLDDQKEATMFSDNGELNTLWALLNSFIPGGSVVGAIGSSFLVNRFGPKKSMLLNNVFAIAACLLNSLAPTAGSVEMLIVGRFLAGINSGVTMCVAPTYLNEISPDHLRGAVGGSLELSFVFAIWVSTIFGLPSILGNLEHWHYLLVLAAVPTIFQLVTLPFCPDSPKYMYFKLQNEDDTLKVLSKLQGKVSAKKEMAAIKEEYSHSKDERVITLKHLLVDPFLRRILLIALGLHICQQFSGIDATMFYSTAIFRSAGMTGDAPLYATIGMGAINVVGACASLVLIEKAGRRILLLIGYTGSVVFLCIITSSMLLHKYGAPTDEFPNAKNPYAFAAYVSAVSLVGFVVIFCTGPGPVPWILTSEYFPQGPRAVAAGPAAAVNRFCSLVVALAFPYMQAGLDEYLFVIFIVLNVCFIGFTYVYAMETKGKTTEEIQTELRRRMEGQPLTSESRELMTINRKN</sequence>
<keyword evidence="9" id="KW-0762">Sugar transport</keyword>
<evidence type="ECO:0000256" key="4">
    <source>
        <dbReference type="ARBA" id="ARBA00022989"/>
    </source>
</evidence>
<feature type="transmembrane region" description="Helical" evidence="7">
    <location>
        <begin position="20"/>
        <end position="40"/>
    </location>
</feature>
<dbReference type="OrthoDB" id="4540492at2759"/>
<name>A0A1W0WQA1_HYPEX</name>
<gene>
    <name evidence="9" type="ORF">BV898_08474</name>
</gene>
<dbReference type="GO" id="GO:0015149">
    <property type="term" value="F:hexose transmembrane transporter activity"/>
    <property type="evidence" value="ECO:0007669"/>
    <property type="project" value="TreeGrafter"/>
</dbReference>
<dbReference type="PANTHER" id="PTHR23503:SF8">
    <property type="entry name" value="FACILITATED GLUCOSE TRANSPORTER PROTEIN 1"/>
    <property type="match status" value="1"/>
</dbReference>
<dbReference type="InterPro" id="IPR005828">
    <property type="entry name" value="MFS_sugar_transport-like"/>
</dbReference>
<keyword evidence="5 7" id="KW-0472">Membrane</keyword>
<dbReference type="Gene3D" id="1.20.1250.20">
    <property type="entry name" value="MFS general substrate transporter like domains"/>
    <property type="match status" value="1"/>
</dbReference>
<dbReference type="PANTHER" id="PTHR23503">
    <property type="entry name" value="SOLUTE CARRIER FAMILY 2"/>
    <property type="match status" value="1"/>
</dbReference>
<feature type="transmembrane region" description="Helical" evidence="7">
    <location>
        <begin position="222"/>
        <end position="243"/>
    </location>
</feature>
<evidence type="ECO:0000313" key="9">
    <source>
        <dbReference type="EMBL" id="OQV17369.1"/>
    </source>
</evidence>
<dbReference type="InterPro" id="IPR020846">
    <property type="entry name" value="MFS_dom"/>
</dbReference>
<protein>
    <submittedName>
        <fullName evidence="9">Solute carrier family 2, facilitated glucose transporter member 1</fullName>
    </submittedName>
</protein>
<keyword evidence="10" id="KW-1185">Reference proteome</keyword>
<dbReference type="SUPFAM" id="SSF103473">
    <property type="entry name" value="MFS general substrate transporter"/>
    <property type="match status" value="1"/>
</dbReference>
<dbReference type="PROSITE" id="PS00216">
    <property type="entry name" value="SUGAR_TRANSPORT_1"/>
    <property type="match status" value="1"/>
</dbReference>
<dbReference type="PROSITE" id="PS00217">
    <property type="entry name" value="SUGAR_TRANSPORT_2"/>
    <property type="match status" value="1"/>
</dbReference>
<feature type="transmembrane region" description="Helical" evidence="7">
    <location>
        <begin position="453"/>
        <end position="477"/>
    </location>
</feature>
<evidence type="ECO:0000256" key="6">
    <source>
        <dbReference type="RuleBase" id="RU003346"/>
    </source>
</evidence>
<evidence type="ECO:0000313" key="10">
    <source>
        <dbReference type="Proteomes" id="UP000192578"/>
    </source>
</evidence>
<feature type="transmembrane region" description="Helical" evidence="7">
    <location>
        <begin position="373"/>
        <end position="394"/>
    </location>
</feature>
<feature type="transmembrane region" description="Helical" evidence="7">
    <location>
        <begin position="159"/>
        <end position="180"/>
    </location>
</feature>
<evidence type="ECO:0000256" key="2">
    <source>
        <dbReference type="ARBA" id="ARBA00022448"/>
    </source>
</evidence>
<reference evidence="10" key="1">
    <citation type="submission" date="2017-01" db="EMBL/GenBank/DDBJ databases">
        <title>Comparative genomics of anhydrobiosis in the tardigrade Hypsibius dujardini.</title>
        <authorList>
            <person name="Yoshida Y."/>
            <person name="Koutsovoulos G."/>
            <person name="Laetsch D."/>
            <person name="Stevens L."/>
            <person name="Kumar S."/>
            <person name="Horikawa D."/>
            <person name="Ishino K."/>
            <person name="Komine S."/>
            <person name="Tomita M."/>
            <person name="Blaxter M."/>
            <person name="Arakawa K."/>
        </authorList>
    </citation>
    <scope>NUCLEOTIDE SEQUENCE [LARGE SCALE GENOMIC DNA]</scope>
    <source>
        <strain evidence="10">Z151</strain>
    </source>
</reference>
<dbReference type="Proteomes" id="UP000192578">
    <property type="component" value="Unassembled WGS sequence"/>
</dbReference>
<dbReference type="InterPro" id="IPR005829">
    <property type="entry name" value="Sugar_transporter_CS"/>
</dbReference>
<feature type="transmembrane region" description="Helical" evidence="7">
    <location>
        <begin position="343"/>
        <end position="366"/>
    </location>
</feature>
<proteinExistence type="inferred from homology"/>
<dbReference type="InterPro" id="IPR036259">
    <property type="entry name" value="MFS_trans_sf"/>
</dbReference>
<evidence type="ECO:0000256" key="7">
    <source>
        <dbReference type="SAM" id="Phobius"/>
    </source>
</evidence>
<comment type="similarity">
    <text evidence="6">Belongs to the major facilitator superfamily. Sugar transporter (TC 2.A.1.1) family.</text>
</comment>
<evidence type="ECO:0000256" key="5">
    <source>
        <dbReference type="ARBA" id="ARBA00023136"/>
    </source>
</evidence>
<feature type="transmembrane region" description="Helical" evidence="7">
    <location>
        <begin position="100"/>
        <end position="121"/>
    </location>
</feature>
<feature type="transmembrane region" description="Helical" evidence="7">
    <location>
        <begin position="414"/>
        <end position="441"/>
    </location>
</feature>
<keyword evidence="4 7" id="KW-1133">Transmembrane helix</keyword>
<feature type="transmembrane region" description="Helical" evidence="7">
    <location>
        <begin position="192"/>
        <end position="216"/>
    </location>
</feature>
<dbReference type="NCBIfam" id="TIGR00879">
    <property type="entry name" value="SP"/>
    <property type="match status" value="1"/>
</dbReference>
<dbReference type="GO" id="GO:0016020">
    <property type="term" value="C:membrane"/>
    <property type="evidence" value="ECO:0007669"/>
    <property type="project" value="UniProtKB-SubCell"/>
</dbReference>
<keyword evidence="3 7" id="KW-0812">Transmembrane</keyword>
<dbReference type="EMBL" id="MTYJ01000061">
    <property type="protein sequence ID" value="OQV17369.1"/>
    <property type="molecule type" value="Genomic_DNA"/>
</dbReference>